<evidence type="ECO:0000313" key="2">
    <source>
        <dbReference type="EMBL" id="AHY45800.1"/>
    </source>
</evidence>
<name>A0A023X1A4_RUBRA</name>
<dbReference type="HOGENOM" id="CLU_2571745_0_0_11"/>
<dbReference type="Proteomes" id="UP000025229">
    <property type="component" value="Chromosome"/>
</dbReference>
<gene>
    <name evidence="2" type="ORF">RradSPS_0517</name>
    <name evidence="3" type="ORF">SIL72_04130</name>
</gene>
<sequence>MPGYLVDEGGERTHVVLPVEEYERLKKATEHLVAVRGYVSEIMSVMNEEPARGYGYSATPEEPPVADEEVREESGDRNAGW</sequence>
<evidence type="ECO:0000313" key="4">
    <source>
        <dbReference type="Proteomes" id="UP000025229"/>
    </source>
</evidence>
<dbReference type="EMBL" id="JAWXXX010000001">
    <property type="protein sequence ID" value="MDX5893214.1"/>
    <property type="molecule type" value="Genomic_DNA"/>
</dbReference>
<protein>
    <submittedName>
        <fullName evidence="2">Uncharacterized protein</fullName>
    </submittedName>
</protein>
<dbReference type="EMBL" id="CP007514">
    <property type="protein sequence ID" value="AHY45800.1"/>
    <property type="molecule type" value="Genomic_DNA"/>
</dbReference>
<proteinExistence type="predicted"/>
<feature type="region of interest" description="Disordered" evidence="1">
    <location>
        <begin position="52"/>
        <end position="81"/>
    </location>
</feature>
<evidence type="ECO:0000313" key="3">
    <source>
        <dbReference type="EMBL" id="MDX5893214.1"/>
    </source>
</evidence>
<organism evidence="2 4">
    <name type="scientific">Rubrobacter radiotolerans</name>
    <name type="common">Arthrobacter radiotolerans</name>
    <dbReference type="NCBI Taxonomy" id="42256"/>
    <lineage>
        <taxon>Bacteria</taxon>
        <taxon>Bacillati</taxon>
        <taxon>Actinomycetota</taxon>
        <taxon>Rubrobacteria</taxon>
        <taxon>Rubrobacterales</taxon>
        <taxon>Rubrobacteraceae</taxon>
        <taxon>Rubrobacter</taxon>
    </lineage>
</organism>
<accession>A0A023X1A4</accession>
<reference evidence="3" key="2">
    <citation type="submission" date="2023-11" db="EMBL/GenBank/DDBJ databases">
        <title>MicrobeMod: A computational toolkit for identifying prokaryotic methylation and restriction-modification with nanopore sequencing.</title>
        <authorList>
            <person name="Crits-Christoph A."/>
            <person name="Kang S.C."/>
            <person name="Lee H."/>
            <person name="Ostrov N."/>
        </authorList>
    </citation>
    <scope>NUCLEOTIDE SEQUENCE</scope>
    <source>
        <strain evidence="3">ATCC 51242</strain>
    </source>
</reference>
<dbReference type="Proteomes" id="UP001281130">
    <property type="component" value="Unassembled WGS sequence"/>
</dbReference>
<dbReference type="KEGG" id="rrd:RradSPS_0517"/>
<feature type="compositionally biased region" description="Basic and acidic residues" evidence="1">
    <location>
        <begin position="72"/>
        <end position="81"/>
    </location>
</feature>
<dbReference type="AlphaFoldDB" id="A0A023X1A4"/>
<keyword evidence="4" id="KW-1185">Reference proteome</keyword>
<dbReference type="OrthoDB" id="9976843at2"/>
<reference evidence="2 4" key="1">
    <citation type="submission" date="2014-03" db="EMBL/GenBank/DDBJ databases">
        <title>Complete genome sequence of the Radio-Resistant Rubrobacter radiotolerans RSPS-4.</title>
        <authorList>
            <person name="Egas C.C."/>
            <person name="Barroso C.C."/>
            <person name="Froufe H.J.C."/>
            <person name="Pacheco J.J."/>
            <person name="Albuquerque L.L."/>
            <person name="da Costa M.M.S."/>
        </authorList>
    </citation>
    <scope>NUCLEOTIDE SEQUENCE [LARGE SCALE GENOMIC DNA]</scope>
    <source>
        <strain evidence="2 4">RSPS-4</strain>
    </source>
</reference>
<dbReference type="STRING" id="42256.RradSPS_0517"/>
<evidence type="ECO:0000256" key="1">
    <source>
        <dbReference type="SAM" id="MobiDB-lite"/>
    </source>
</evidence>
<dbReference type="RefSeq" id="WP_143533828.1">
    <property type="nucleotide sequence ID" value="NZ_CP007514.1"/>
</dbReference>